<accession>A0AAW2VNR0</accession>
<dbReference type="Pfam" id="PF01535">
    <property type="entry name" value="PPR"/>
    <property type="match status" value="3"/>
</dbReference>
<feature type="repeat" description="PPR" evidence="2">
    <location>
        <begin position="46"/>
        <end position="80"/>
    </location>
</feature>
<dbReference type="EMBL" id="JACGWJ010000003">
    <property type="protein sequence ID" value="KAL0430943.1"/>
    <property type="molecule type" value="Genomic_DNA"/>
</dbReference>
<keyword evidence="1" id="KW-0677">Repeat</keyword>
<evidence type="ECO:0000256" key="2">
    <source>
        <dbReference type="PROSITE-ProRule" id="PRU00708"/>
    </source>
</evidence>
<protein>
    <submittedName>
        <fullName evidence="3">Pentatricopeptide repeat-containing protein, mitochondrial</fullName>
    </submittedName>
</protein>
<gene>
    <name evidence="3" type="ORF">Sradi_0720300</name>
</gene>
<dbReference type="PANTHER" id="PTHR47937">
    <property type="entry name" value="PLASTID TRANSCRIPTIONALLY ACTIVE CHROMOSOME 2-LIKE PROTEIN"/>
    <property type="match status" value="1"/>
</dbReference>
<reference evidence="3" key="1">
    <citation type="submission" date="2020-06" db="EMBL/GenBank/DDBJ databases">
        <authorList>
            <person name="Li T."/>
            <person name="Hu X."/>
            <person name="Zhang T."/>
            <person name="Song X."/>
            <person name="Zhang H."/>
            <person name="Dai N."/>
            <person name="Sheng W."/>
            <person name="Hou X."/>
            <person name="Wei L."/>
        </authorList>
    </citation>
    <scope>NUCLEOTIDE SEQUENCE</scope>
    <source>
        <strain evidence="3">G02</strain>
        <tissue evidence="3">Leaf</tissue>
    </source>
</reference>
<evidence type="ECO:0000256" key="1">
    <source>
        <dbReference type="ARBA" id="ARBA00022737"/>
    </source>
</evidence>
<dbReference type="InterPro" id="IPR002885">
    <property type="entry name" value="PPR_rpt"/>
</dbReference>
<dbReference type="AlphaFoldDB" id="A0AAW2VNR0"/>
<feature type="repeat" description="PPR" evidence="2">
    <location>
        <begin position="197"/>
        <end position="231"/>
    </location>
</feature>
<dbReference type="SUPFAM" id="SSF48452">
    <property type="entry name" value="TPR-like"/>
    <property type="match status" value="1"/>
</dbReference>
<dbReference type="InterPro" id="IPR052308">
    <property type="entry name" value="PPR_domain-containing"/>
</dbReference>
<feature type="repeat" description="PPR" evidence="2">
    <location>
        <begin position="9"/>
        <end position="39"/>
    </location>
</feature>
<reference evidence="3" key="2">
    <citation type="journal article" date="2024" name="Plant">
        <title>Genomic evolution and insights into agronomic trait innovations of Sesamum species.</title>
        <authorList>
            <person name="Miao H."/>
            <person name="Wang L."/>
            <person name="Qu L."/>
            <person name="Liu H."/>
            <person name="Sun Y."/>
            <person name="Le M."/>
            <person name="Wang Q."/>
            <person name="Wei S."/>
            <person name="Zheng Y."/>
            <person name="Lin W."/>
            <person name="Duan Y."/>
            <person name="Cao H."/>
            <person name="Xiong S."/>
            <person name="Wang X."/>
            <person name="Wei L."/>
            <person name="Li C."/>
            <person name="Ma Q."/>
            <person name="Ju M."/>
            <person name="Zhao R."/>
            <person name="Li G."/>
            <person name="Mu C."/>
            <person name="Tian Q."/>
            <person name="Mei H."/>
            <person name="Zhang T."/>
            <person name="Gao T."/>
            <person name="Zhang H."/>
        </authorList>
    </citation>
    <scope>NUCLEOTIDE SEQUENCE</scope>
    <source>
        <strain evidence="3">G02</strain>
    </source>
</reference>
<evidence type="ECO:0000313" key="3">
    <source>
        <dbReference type="EMBL" id="KAL0430943.1"/>
    </source>
</evidence>
<dbReference type="InterPro" id="IPR011990">
    <property type="entry name" value="TPR-like_helical_dom_sf"/>
</dbReference>
<organism evidence="3">
    <name type="scientific">Sesamum radiatum</name>
    <name type="common">Black benniseed</name>
    <dbReference type="NCBI Taxonomy" id="300843"/>
    <lineage>
        <taxon>Eukaryota</taxon>
        <taxon>Viridiplantae</taxon>
        <taxon>Streptophyta</taxon>
        <taxon>Embryophyta</taxon>
        <taxon>Tracheophyta</taxon>
        <taxon>Spermatophyta</taxon>
        <taxon>Magnoliopsida</taxon>
        <taxon>eudicotyledons</taxon>
        <taxon>Gunneridae</taxon>
        <taxon>Pentapetalae</taxon>
        <taxon>asterids</taxon>
        <taxon>lamiids</taxon>
        <taxon>Lamiales</taxon>
        <taxon>Pedaliaceae</taxon>
        <taxon>Sesamum</taxon>
    </lineage>
</organism>
<dbReference type="PANTHER" id="PTHR47937:SF5">
    <property type="entry name" value="PENTATRICOPEPTIDE REPEAT-CONTAINING PROTEIN"/>
    <property type="match status" value="1"/>
</dbReference>
<dbReference type="Gene3D" id="1.25.40.10">
    <property type="entry name" value="Tetratricopeptide repeat domain"/>
    <property type="match status" value="2"/>
</dbReference>
<dbReference type="NCBIfam" id="TIGR00756">
    <property type="entry name" value="PPR"/>
    <property type="match status" value="3"/>
</dbReference>
<sequence>MREEGVAANAVTYNILLTAYLDCGETDLALEQYKQLINDAPLNYPSRTTYRLLIKGLLDNQQFEKALEIRDEMETMGFKPDPTIYSYLMLWQAENSNAEGVFEFYEELKQKIESEEILDGVVYGNLMRGYFLKGMETEAMEYKRFSDAIEVFNSMREKRCCPDTLSYRRLIDELCSNDKFAEAEVYMGMGNKKVSLDDHTFVTLMDFCLKENRPDDAAHYYLSMLKANWRPNLAVYDRLVEGLVKGVLEIAARMLREYPDDFNWKVEEFVKEGLRKEGREHELTNLEEHIAWEKAKDEFYYDYDD</sequence>
<comment type="caution">
    <text evidence="3">The sequence shown here is derived from an EMBL/GenBank/DDBJ whole genome shotgun (WGS) entry which is preliminary data.</text>
</comment>
<dbReference type="PROSITE" id="PS51375">
    <property type="entry name" value="PPR"/>
    <property type="match status" value="3"/>
</dbReference>
<proteinExistence type="predicted"/>
<name>A0AAW2VNR0_SESRA</name>